<proteinExistence type="predicted"/>
<dbReference type="WBParaSite" id="ES5_v2.g25299.t1">
    <property type="protein sequence ID" value="ES5_v2.g25299.t1"/>
    <property type="gene ID" value="ES5_v2.g25299"/>
</dbReference>
<dbReference type="Proteomes" id="UP000887579">
    <property type="component" value="Unplaced"/>
</dbReference>
<name>A0AC34G6A1_9BILA</name>
<evidence type="ECO:0000313" key="2">
    <source>
        <dbReference type="WBParaSite" id="ES5_v2.g25299.t1"/>
    </source>
</evidence>
<sequence length="171" mass="19251">MSSRLAEGVHIEELNKILKLEDRIIKGGCGRYQPSYQLNAYDIYAEWKEHVDGDIPAKKILVTSQKIFDVCKAIPDEECRILGLDPKFGRPDWIICTVMPVPPLAVRPAVVTFGSVRNQDDLNHKLSDIVKTNNQLRRNEQQGAAAHIIAEDIKLLQYHVATLVDNQIPGL</sequence>
<accession>A0AC34G6A1</accession>
<evidence type="ECO:0000313" key="1">
    <source>
        <dbReference type="Proteomes" id="UP000887579"/>
    </source>
</evidence>
<organism evidence="1 2">
    <name type="scientific">Panagrolaimus sp. ES5</name>
    <dbReference type="NCBI Taxonomy" id="591445"/>
    <lineage>
        <taxon>Eukaryota</taxon>
        <taxon>Metazoa</taxon>
        <taxon>Ecdysozoa</taxon>
        <taxon>Nematoda</taxon>
        <taxon>Chromadorea</taxon>
        <taxon>Rhabditida</taxon>
        <taxon>Tylenchina</taxon>
        <taxon>Panagrolaimomorpha</taxon>
        <taxon>Panagrolaimoidea</taxon>
        <taxon>Panagrolaimidae</taxon>
        <taxon>Panagrolaimus</taxon>
    </lineage>
</organism>
<protein>
    <submittedName>
        <fullName evidence="2">DNA-directed RNA polymerase</fullName>
    </submittedName>
</protein>
<reference evidence="2" key="1">
    <citation type="submission" date="2022-11" db="UniProtKB">
        <authorList>
            <consortium name="WormBaseParasite"/>
        </authorList>
    </citation>
    <scope>IDENTIFICATION</scope>
</reference>